<sequence>MTSQPGVLNWAIFLSFSYGVGWVLRAPHPAGGTCSFLSADYTSRILASEVATLKHVKKHTPIPVPGVFAYR</sequence>
<dbReference type="Proteomes" id="UP001302602">
    <property type="component" value="Unassembled WGS sequence"/>
</dbReference>
<comment type="caution">
    <text evidence="2">The sequence shown here is derived from an EMBL/GenBank/DDBJ whole genome shotgun (WGS) entry which is preliminary data.</text>
</comment>
<keyword evidence="1" id="KW-0472">Membrane</keyword>
<gene>
    <name evidence="2" type="ORF">N657DRAFT_135855</name>
</gene>
<feature type="transmembrane region" description="Helical" evidence="1">
    <location>
        <begin position="7"/>
        <end position="24"/>
    </location>
</feature>
<organism evidence="2 3">
    <name type="scientific">Parathielavia appendiculata</name>
    <dbReference type="NCBI Taxonomy" id="2587402"/>
    <lineage>
        <taxon>Eukaryota</taxon>
        <taxon>Fungi</taxon>
        <taxon>Dikarya</taxon>
        <taxon>Ascomycota</taxon>
        <taxon>Pezizomycotina</taxon>
        <taxon>Sordariomycetes</taxon>
        <taxon>Sordariomycetidae</taxon>
        <taxon>Sordariales</taxon>
        <taxon>Chaetomiaceae</taxon>
        <taxon>Parathielavia</taxon>
    </lineage>
</organism>
<keyword evidence="1" id="KW-0812">Transmembrane</keyword>
<proteinExistence type="predicted"/>
<reference evidence="2" key="1">
    <citation type="journal article" date="2023" name="Mol. Phylogenet. Evol.">
        <title>Genome-scale phylogeny and comparative genomics of the fungal order Sordariales.</title>
        <authorList>
            <person name="Hensen N."/>
            <person name="Bonometti L."/>
            <person name="Westerberg I."/>
            <person name="Brannstrom I.O."/>
            <person name="Guillou S."/>
            <person name="Cros-Aarteil S."/>
            <person name="Calhoun S."/>
            <person name="Haridas S."/>
            <person name="Kuo A."/>
            <person name="Mondo S."/>
            <person name="Pangilinan J."/>
            <person name="Riley R."/>
            <person name="LaButti K."/>
            <person name="Andreopoulos B."/>
            <person name="Lipzen A."/>
            <person name="Chen C."/>
            <person name="Yan M."/>
            <person name="Daum C."/>
            <person name="Ng V."/>
            <person name="Clum A."/>
            <person name="Steindorff A."/>
            <person name="Ohm R.A."/>
            <person name="Martin F."/>
            <person name="Silar P."/>
            <person name="Natvig D.O."/>
            <person name="Lalanne C."/>
            <person name="Gautier V."/>
            <person name="Ament-Velasquez S.L."/>
            <person name="Kruys A."/>
            <person name="Hutchinson M.I."/>
            <person name="Powell A.J."/>
            <person name="Barry K."/>
            <person name="Miller A.N."/>
            <person name="Grigoriev I.V."/>
            <person name="Debuchy R."/>
            <person name="Gladieux P."/>
            <person name="Hiltunen Thoren M."/>
            <person name="Johannesson H."/>
        </authorList>
    </citation>
    <scope>NUCLEOTIDE SEQUENCE</scope>
    <source>
        <strain evidence="2">CBS 731.68</strain>
    </source>
</reference>
<dbReference type="RefSeq" id="XP_062644860.1">
    <property type="nucleotide sequence ID" value="XM_062785908.1"/>
</dbReference>
<name>A0AAN6Z202_9PEZI</name>
<evidence type="ECO:0000313" key="3">
    <source>
        <dbReference type="Proteomes" id="UP001302602"/>
    </source>
</evidence>
<accession>A0AAN6Z202</accession>
<keyword evidence="3" id="KW-1185">Reference proteome</keyword>
<dbReference type="AlphaFoldDB" id="A0AAN6Z202"/>
<dbReference type="GeneID" id="87822674"/>
<keyword evidence="1" id="KW-1133">Transmembrane helix</keyword>
<dbReference type="EMBL" id="MU853235">
    <property type="protein sequence ID" value="KAK4121089.1"/>
    <property type="molecule type" value="Genomic_DNA"/>
</dbReference>
<reference evidence="2" key="2">
    <citation type="submission" date="2023-05" db="EMBL/GenBank/DDBJ databases">
        <authorList>
            <consortium name="Lawrence Berkeley National Laboratory"/>
            <person name="Steindorff A."/>
            <person name="Hensen N."/>
            <person name="Bonometti L."/>
            <person name="Westerberg I."/>
            <person name="Brannstrom I.O."/>
            <person name="Guillou S."/>
            <person name="Cros-Aarteil S."/>
            <person name="Calhoun S."/>
            <person name="Haridas S."/>
            <person name="Kuo A."/>
            <person name="Mondo S."/>
            <person name="Pangilinan J."/>
            <person name="Riley R."/>
            <person name="Labutti K."/>
            <person name="Andreopoulos B."/>
            <person name="Lipzen A."/>
            <person name="Chen C."/>
            <person name="Yanf M."/>
            <person name="Daum C."/>
            <person name="Ng V."/>
            <person name="Clum A."/>
            <person name="Ohm R."/>
            <person name="Martin F."/>
            <person name="Silar P."/>
            <person name="Natvig D."/>
            <person name="Lalanne C."/>
            <person name="Gautier V."/>
            <person name="Ament-Velasquez S.L."/>
            <person name="Kruys A."/>
            <person name="Hutchinson M.I."/>
            <person name="Powell A.J."/>
            <person name="Barry K."/>
            <person name="Miller A.N."/>
            <person name="Grigoriev I.V."/>
            <person name="Debuchy R."/>
            <person name="Gladieux P."/>
            <person name="Thoren M.H."/>
            <person name="Johannesson H."/>
        </authorList>
    </citation>
    <scope>NUCLEOTIDE SEQUENCE</scope>
    <source>
        <strain evidence="2">CBS 731.68</strain>
    </source>
</reference>
<evidence type="ECO:0000256" key="1">
    <source>
        <dbReference type="SAM" id="Phobius"/>
    </source>
</evidence>
<protein>
    <submittedName>
        <fullName evidence="2">Uncharacterized protein</fullName>
    </submittedName>
</protein>
<evidence type="ECO:0000313" key="2">
    <source>
        <dbReference type="EMBL" id="KAK4121089.1"/>
    </source>
</evidence>